<proteinExistence type="inferred from homology"/>
<comment type="caution">
    <text evidence="3">The sequence shown here is derived from an EMBL/GenBank/DDBJ whole genome shotgun (WGS) entry which is preliminary data.</text>
</comment>
<dbReference type="PANTHER" id="PTHR34477:SF1">
    <property type="entry name" value="UPF0213 PROTEIN YHBQ"/>
    <property type="match status" value="1"/>
</dbReference>
<gene>
    <name evidence="3" type="ORF">A2671_00730</name>
</gene>
<organism evidence="3 4">
    <name type="scientific">Candidatus Kaiserbacteria bacterium RIFCSPHIGHO2_01_FULL_49_13</name>
    <dbReference type="NCBI Taxonomy" id="1798477"/>
    <lineage>
        <taxon>Bacteria</taxon>
        <taxon>Candidatus Kaiseribacteriota</taxon>
    </lineage>
</organism>
<sequence length="79" mass="9477">MFKVYILKSDVRDRYYIGYTNNLVRRLLKHNAGSNHSTRPYRPWKVVYSETLPDKRSAWLREQQIKSYKGGEAFKKLLP</sequence>
<feature type="domain" description="GIY-YIG" evidence="2">
    <location>
        <begin position="1"/>
        <end position="78"/>
    </location>
</feature>
<protein>
    <submittedName>
        <fullName evidence="3">Endonuclease</fullName>
    </submittedName>
</protein>
<dbReference type="EMBL" id="MFKQ01000009">
    <property type="protein sequence ID" value="OGG47472.1"/>
    <property type="molecule type" value="Genomic_DNA"/>
</dbReference>
<dbReference type="SUPFAM" id="SSF82771">
    <property type="entry name" value="GIY-YIG endonuclease"/>
    <property type="match status" value="1"/>
</dbReference>
<dbReference type="AlphaFoldDB" id="A0A1F6CF31"/>
<keyword evidence="3" id="KW-0540">Nuclease</keyword>
<comment type="similarity">
    <text evidence="1">Belongs to the UPF0213 family.</text>
</comment>
<keyword evidence="3" id="KW-0255">Endonuclease</keyword>
<evidence type="ECO:0000259" key="2">
    <source>
        <dbReference type="PROSITE" id="PS50164"/>
    </source>
</evidence>
<dbReference type="InterPro" id="IPR050190">
    <property type="entry name" value="UPF0213_domain"/>
</dbReference>
<evidence type="ECO:0000313" key="3">
    <source>
        <dbReference type="EMBL" id="OGG47472.1"/>
    </source>
</evidence>
<reference evidence="3 4" key="1">
    <citation type="journal article" date="2016" name="Nat. Commun.">
        <title>Thousands of microbial genomes shed light on interconnected biogeochemical processes in an aquifer system.</title>
        <authorList>
            <person name="Anantharaman K."/>
            <person name="Brown C.T."/>
            <person name="Hug L.A."/>
            <person name="Sharon I."/>
            <person name="Castelle C.J."/>
            <person name="Probst A.J."/>
            <person name="Thomas B.C."/>
            <person name="Singh A."/>
            <person name="Wilkins M.J."/>
            <person name="Karaoz U."/>
            <person name="Brodie E.L."/>
            <person name="Williams K.H."/>
            <person name="Hubbard S.S."/>
            <person name="Banfield J.F."/>
        </authorList>
    </citation>
    <scope>NUCLEOTIDE SEQUENCE [LARGE SCALE GENOMIC DNA]</scope>
</reference>
<name>A0A1F6CF31_9BACT</name>
<dbReference type="PROSITE" id="PS50164">
    <property type="entry name" value="GIY_YIG"/>
    <property type="match status" value="1"/>
</dbReference>
<dbReference type="InterPro" id="IPR000305">
    <property type="entry name" value="GIY-YIG_endonuc"/>
</dbReference>
<dbReference type="PANTHER" id="PTHR34477">
    <property type="entry name" value="UPF0213 PROTEIN YHBQ"/>
    <property type="match status" value="1"/>
</dbReference>
<evidence type="ECO:0000313" key="4">
    <source>
        <dbReference type="Proteomes" id="UP000178344"/>
    </source>
</evidence>
<dbReference type="Gene3D" id="3.40.1440.10">
    <property type="entry name" value="GIY-YIG endonuclease"/>
    <property type="match status" value="1"/>
</dbReference>
<dbReference type="Pfam" id="PF01541">
    <property type="entry name" value="GIY-YIG"/>
    <property type="match status" value="1"/>
</dbReference>
<dbReference type="Proteomes" id="UP000178344">
    <property type="component" value="Unassembled WGS sequence"/>
</dbReference>
<keyword evidence="3" id="KW-0378">Hydrolase</keyword>
<evidence type="ECO:0000256" key="1">
    <source>
        <dbReference type="ARBA" id="ARBA00007435"/>
    </source>
</evidence>
<dbReference type="GO" id="GO:0004519">
    <property type="term" value="F:endonuclease activity"/>
    <property type="evidence" value="ECO:0007669"/>
    <property type="project" value="UniProtKB-KW"/>
</dbReference>
<dbReference type="InterPro" id="IPR035901">
    <property type="entry name" value="GIY-YIG_endonuc_sf"/>
</dbReference>
<accession>A0A1F6CF31</accession>
<dbReference type="CDD" id="cd10449">
    <property type="entry name" value="GIY-YIG_SLX1_like"/>
    <property type="match status" value="1"/>
</dbReference>